<evidence type="ECO:0000256" key="7">
    <source>
        <dbReference type="ARBA" id="ARBA00023237"/>
    </source>
</evidence>
<dbReference type="EMBL" id="CP013020">
    <property type="protein sequence ID" value="ALK86207.1"/>
    <property type="molecule type" value="Genomic_DNA"/>
</dbReference>
<accession>A0A0P0M592</accession>
<evidence type="ECO:0000256" key="1">
    <source>
        <dbReference type="ARBA" id="ARBA00004442"/>
    </source>
</evidence>
<keyword evidence="5" id="KW-0812">Transmembrane</keyword>
<evidence type="ECO:0000256" key="2">
    <source>
        <dbReference type="ARBA" id="ARBA00007613"/>
    </source>
</evidence>
<name>A0A0P0M592_PHOVU</name>
<evidence type="ECO:0000256" key="5">
    <source>
        <dbReference type="ARBA" id="ARBA00022692"/>
    </source>
</evidence>
<proteinExistence type="inferred from homology"/>
<evidence type="ECO:0000256" key="4">
    <source>
        <dbReference type="ARBA" id="ARBA00022452"/>
    </source>
</evidence>
<dbReference type="GO" id="GO:0015288">
    <property type="term" value="F:porin activity"/>
    <property type="evidence" value="ECO:0007669"/>
    <property type="project" value="TreeGrafter"/>
</dbReference>
<keyword evidence="8" id="KW-0175">Coiled coil</keyword>
<comment type="similarity">
    <text evidence="2">Belongs to the outer membrane factor (OMF) (TC 1.B.17) family.</text>
</comment>
<dbReference type="SUPFAM" id="SSF56954">
    <property type="entry name" value="Outer membrane efflux proteins (OEP)"/>
    <property type="match status" value="1"/>
</dbReference>
<gene>
    <name evidence="9" type="ORF">BvMPK_3646</name>
</gene>
<dbReference type="AlphaFoldDB" id="A0A0P0M592"/>
<evidence type="ECO:0000313" key="9">
    <source>
        <dbReference type="EMBL" id="ALK86207.1"/>
    </source>
</evidence>
<dbReference type="PANTHER" id="PTHR30026:SF20">
    <property type="entry name" value="OUTER MEMBRANE PROTEIN TOLC"/>
    <property type="match status" value="1"/>
</dbReference>
<dbReference type="InterPro" id="IPR003423">
    <property type="entry name" value="OMP_efflux"/>
</dbReference>
<evidence type="ECO:0000256" key="3">
    <source>
        <dbReference type="ARBA" id="ARBA00022448"/>
    </source>
</evidence>
<evidence type="ECO:0000256" key="8">
    <source>
        <dbReference type="SAM" id="Coils"/>
    </source>
</evidence>
<dbReference type="GO" id="GO:0015562">
    <property type="term" value="F:efflux transmembrane transporter activity"/>
    <property type="evidence" value="ECO:0007669"/>
    <property type="project" value="InterPro"/>
</dbReference>
<keyword evidence="7" id="KW-0998">Cell outer membrane</keyword>
<comment type="subcellular location">
    <subcellularLocation>
        <location evidence="1">Cell outer membrane</location>
    </subcellularLocation>
</comment>
<dbReference type="GO" id="GO:1990281">
    <property type="term" value="C:efflux pump complex"/>
    <property type="evidence" value="ECO:0007669"/>
    <property type="project" value="TreeGrafter"/>
</dbReference>
<dbReference type="PATRIC" id="fig|821.40.peg.4385"/>
<reference evidence="9 10" key="2">
    <citation type="journal article" date="2016" name="Genome Biol. Evol.">
        <title>Extensive mobilome-driven genome diversification in mouse gut-associated Bacteroides vulgatus mpk.</title>
        <authorList>
            <person name="Lange A."/>
            <person name="Beier S."/>
            <person name="Steimle A."/>
            <person name="Autenrieth I.B."/>
            <person name="Huson D.H."/>
            <person name="Frick J.S."/>
        </authorList>
    </citation>
    <scope>NUCLEOTIDE SEQUENCE [LARGE SCALE GENOMIC DNA]</scope>
    <source>
        <strain evidence="10">mpk</strain>
    </source>
</reference>
<dbReference type="PANTHER" id="PTHR30026">
    <property type="entry name" value="OUTER MEMBRANE PROTEIN TOLC"/>
    <property type="match status" value="1"/>
</dbReference>
<evidence type="ECO:0000313" key="10">
    <source>
        <dbReference type="Proteomes" id="UP000061587"/>
    </source>
</evidence>
<dbReference type="Proteomes" id="UP000061587">
    <property type="component" value="Chromosome"/>
</dbReference>
<dbReference type="Gene3D" id="1.20.1600.10">
    <property type="entry name" value="Outer membrane efflux proteins (OEP)"/>
    <property type="match status" value="1"/>
</dbReference>
<protein>
    <submittedName>
        <fullName evidence="9">Type I secretion system, outer membrane component LapE</fullName>
    </submittedName>
</protein>
<organism evidence="9 10">
    <name type="scientific">Phocaeicola vulgatus</name>
    <name type="common">Bacteroides vulgatus</name>
    <dbReference type="NCBI Taxonomy" id="821"/>
    <lineage>
        <taxon>Bacteria</taxon>
        <taxon>Pseudomonadati</taxon>
        <taxon>Bacteroidota</taxon>
        <taxon>Bacteroidia</taxon>
        <taxon>Bacteroidales</taxon>
        <taxon>Bacteroidaceae</taxon>
        <taxon>Phocaeicola</taxon>
    </lineage>
</organism>
<dbReference type="GO" id="GO:0009279">
    <property type="term" value="C:cell outer membrane"/>
    <property type="evidence" value="ECO:0007669"/>
    <property type="project" value="UniProtKB-SubCell"/>
</dbReference>
<sequence length="173" mass="19764">MAIARQQVKLNRSELLPKVGIKGSYDYVHGLELNNKNFLDDASFSVLLNVSIPLFHFGERSNKVRAAKAKLEQTRLQQQNLNEQMLLELTQAANNLDEAKLESELADRSLQQAEENRRVSKSQYEVGLETLSDHLEAQALWQQAYETKVDARFQLYLNYVAYLKAAGTLHDKL</sequence>
<feature type="coiled-coil region" evidence="8">
    <location>
        <begin position="64"/>
        <end position="116"/>
    </location>
</feature>
<keyword evidence="4" id="KW-1134">Transmembrane beta strand</keyword>
<dbReference type="InterPro" id="IPR051906">
    <property type="entry name" value="TolC-like"/>
</dbReference>
<dbReference type="Pfam" id="PF02321">
    <property type="entry name" value="OEP"/>
    <property type="match status" value="1"/>
</dbReference>
<keyword evidence="6" id="KW-0472">Membrane</keyword>
<evidence type="ECO:0000256" key="6">
    <source>
        <dbReference type="ARBA" id="ARBA00023136"/>
    </source>
</evidence>
<reference evidence="10" key="1">
    <citation type="submission" date="2015-10" db="EMBL/GenBank/DDBJ databases">
        <title>Extensive mobilome-driven genome diversification in gut-associated Bacteroides vulgatus mpk.</title>
        <authorList>
            <person name="Beier S."/>
            <person name="Lange A."/>
            <person name="Huson D.H."/>
            <person name="Frick J.-S."/>
            <person name="Autenrieth I.B."/>
        </authorList>
    </citation>
    <scope>NUCLEOTIDE SEQUENCE [LARGE SCALE GENOMIC DNA]</scope>
    <source>
        <strain evidence="10">mpk</strain>
    </source>
</reference>
<keyword evidence="3" id="KW-0813">Transport</keyword>